<evidence type="ECO:0008006" key="3">
    <source>
        <dbReference type="Google" id="ProtNLM"/>
    </source>
</evidence>
<dbReference type="Pfam" id="PF04314">
    <property type="entry name" value="PCuAC"/>
    <property type="match status" value="1"/>
</dbReference>
<dbReference type="InterPro" id="IPR007410">
    <property type="entry name" value="LpqE-like"/>
</dbReference>
<dbReference type="InterPro" id="IPR058248">
    <property type="entry name" value="Lxx211020-like"/>
</dbReference>
<dbReference type="PANTHER" id="PTHR36302">
    <property type="entry name" value="BLR7088 PROTEIN"/>
    <property type="match status" value="1"/>
</dbReference>
<evidence type="ECO:0000313" key="2">
    <source>
        <dbReference type="Proteomes" id="UP000053260"/>
    </source>
</evidence>
<dbReference type="AlphaFoldDB" id="A0A117RZ39"/>
<name>A0A117RZ39_9ACTN</name>
<accession>A0A117RZ39</accession>
<comment type="caution">
    <text evidence="1">The sequence shown here is derived from an EMBL/GenBank/DDBJ whole genome shotgun (WGS) entry which is preliminary data.</text>
</comment>
<dbReference type="InterPro" id="IPR036182">
    <property type="entry name" value="PCuAC_sf"/>
</dbReference>
<dbReference type="PANTHER" id="PTHR36302:SF1">
    <property type="entry name" value="COPPER CHAPERONE PCU(A)C"/>
    <property type="match status" value="1"/>
</dbReference>
<dbReference type="Gene3D" id="2.60.40.1890">
    <property type="entry name" value="PCu(A)C copper chaperone"/>
    <property type="match status" value="1"/>
</dbReference>
<proteinExistence type="predicted"/>
<dbReference type="STRING" id="909626.AQJ91_30940"/>
<evidence type="ECO:0000313" key="1">
    <source>
        <dbReference type="EMBL" id="KUO17284.1"/>
    </source>
</evidence>
<dbReference type="EMBL" id="LMXB01000076">
    <property type="protein sequence ID" value="KUO17284.1"/>
    <property type="molecule type" value="Genomic_DNA"/>
</dbReference>
<reference evidence="1 2" key="1">
    <citation type="submission" date="2015-10" db="EMBL/GenBank/DDBJ databases">
        <title>Draft genome sequence of Streptomyces sp. RV15, isolated from a marine sponge.</title>
        <authorList>
            <person name="Ruckert C."/>
            <person name="Abdelmohsen U.R."/>
            <person name="Winkler A."/>
            <person name="Hentschel U."/>
            <person name="Kalinowski J."/>
            <person name="Kampfer P."/>
            <person name="Glaeser S."/>
        </authorList>
    </citation>
    <scope>NUCLEOTIDE SEQUENCE [LARGE SCALE GENOMIC DNA]</scope>
    <source>
        <strain evidence="1 2">RV15</strain>
    </source>
</reference>
<gene>
    <name evidence="1" type="ORF">AQJ91_30940</name>
</gene>
<protein>
    <recommendedName>
        <fullName evidence="3">Copper chaperone PCu(A)C</fullName>
    </recommendedName>
</protein>
<dbReference type="RefSeq" id="WP_079085325.1">
    <property type="nucleotide sequence ID" value="NZ_KQ949098.1"/>
</dbReference>
<sequence length="177" mass="18332">MTSASPASADPPRPLWRRLAESGAVRSALVPAGTCVAVLLLLSAYTAVGAAGEPPGAIEVNGARVFQPDGSANTMAFFSLTNTGGAEDVLESVSSPDLGVTVLARTAWENGKSRMELVGPVTLPAGGSLRMDASTVKVAVLDPPDLELGEEIRFDLWFRNSGRTEATAVTVNPGPLW</sequence>
<keyword evidence="2" id="KW-1185">Reference proteome</keyword>
<dbReference type="Proteomes" id="UP000053260">
    <property type="component" value="Unassembled WGS sequence"/>
</dbReference>
<dbReference type="SUPFAM" id="SSF110087">
    <property type="entry name" value="DR1885-like metal-binding protein"/>
    <property type="match status" value="1"/>
</dbReference>
<organism evidence="1 2">
    <name type="scientific">Streptomyces dysideae</name>
    <dbReference type="NCBI Taxonomy" id="909626"/>
    <lineage>
        <taxon>Bacteria</taxon>
        <taxon>Bacillati</taxon>
        <taxon>Actinomycetota</taxon>
        <taxon>Actinomycetes</taxon>
        <taxon>Kitasatosporales</taxon>
        <taxon>Streptomycetaceae</taxon>
        <taxon>Streptomyces</taxon>
    </lineage>
</organism>
<dbReference type="OrthoDB" id="4328980at2"/>